<protein>
    <submittedName>
        <fullName evidence="2">Uncharacterized protein</fullName>
    </submittedName>
</protein>
<evidence type="ECO:0000256" key="1">
    <source>
        <dbReference type="SAM" id="Phobius"/>
    </source>
</evidence>
<feature type="transmembrane region" description="Helical" evidence="1">
    <location>
        <begin position="92"/>
        <end position="109"/>
    </location>
</feature>
<gene>
    <name evidence="2" type="ORF">SAMN05444271_10530</name>
</gene>
<sequence length="236" mass="25551">MHSALGPLIRQRLSVSGILKWTLVLGGIFAVTRNAALVVGLLTAAVITETVEVLNAVPGVDERWVKAGFSVVFLGLSCFWLWADLQTPTRDYTVWFPILAVVGGLWLLLDTRADFVQGHQFGVAETVDAADDLSSREAMLLIQHTSLVADHLGDRPKTIPELATECDLTESRVREAIEIAGDDGTIYPTGESTDNGQPRYTLDDRKMGVSGFGRLAAGGLSGIVRRAVRPFVSQFS</sequence>
<organism evidence="2 3">
    <name type="scientific">Halohasta litchfieldiae</name>
    <dbReference type="NCBI Taxonomy" id="1073996"/>
    <lineage>
        <taxon>Archaea</taxon>
        <taxon>Methanobacteriati</taxon>
        <taxon>Methanobacteriota</taxon>
        <taxon>Stenosarchaea group</taxon>
        <taxon>Halobacteria</taxon>
        <taxon>Halobacteriales</taxon>
        <taxon>Haloferacaceae</taxon>
        <taxon>Halohasta</taxon>
    </lineage>
</organism>
<reference evidence="2 3" key="1">
    <citation type="submission" date="2016-10" db="EMBL/GenBank/DDBJ databases">
        <authorList>
            <person name="de Groot N.N."/>
        </authorList>
    </citation>
    <scope>NUCLEOTIDE SEQUENCE [LARGE SCALE GENOMIC DNA]</scope>
    <source>
        <strain evidence="2 3">DSM 22187</strain>
    </source>
</reference>
<keyword evidence="1" id="KW-0812">Transmembrane</keyword>
<dbReference type="Proteomes" id="UP000198888">
    <property type="component" value="Unassembled WGS sequence"/>
</dbReference>
<keyword evidence="1" id="KW-0472">Membrane</keyword>
<evidence type="ECO:0000313" key="2">
    <source>
        <dbReference type="EMBL" id="SEI66016.1"/>
    </source>
</evidence>
<accession>A0A1H6SGK2</accession>
<dbReference type="RefSeq" id="WP_089671329.1">
    <property type="nucleotide sequence ID" value="NZ_CP024845.1"/>
</dbReference>
<dbReference type="EMBL" id="FNYR01000005">
    <property type="protein sequence ID" value="SEI66016.1"/>
    <property type="molecule type" value="Genomic_DNA"/>
</dbReference>
<dbReference type="GeneID" id="35004023"/>
<dbReference type="KEGG" id="hae:halTADL_3257"/>
<evidence type="ECO:0000313" key="3">
    <source>
        <dbReference type="Proteomes" id="UP000198888"/>
    </source>
</evidence>
<feature type="transmembrane region" description="Helical" evidence="1">
    <location>
        <begin position="67"/>
        <end position="85"/>
    </location>
</feature>
<accession>A0A2H4Q6I9</accession>
<name>A0A1H6SGK2_9EURY</name>
<dbReference type="AlphaFoldDB" id="A0A1H6SGK2"/>
<dbReference type="OrthoDB" id="238078at2157"/>
<keyword evidence="1" id="KW-1133">Transmembrane helix</keyword>
<proteinExistence type="predicted"/>
<dbReference type="STRING" id="1073996.SAMN05444271_10530"/>
<keyword evidence="3" id="KW-1185">Reference proteome</keyword>
<feature type="transmembrane region" description="Helical" evidence="1">
    <location>
        <begin position="21"/>
        <end position="47"/>
    </location>
</feature>